<dbReference type="AlphaFoldDB" id="A0AAW2E8S8"/>
<sequence>MVLNLIAEMTNQAEETLEEDEEENENDELGNKILDFLESFRTPRAEDFKEKKLHKIAMEARTAGKEVTTQKVALYLKEIFPPPPNQKQSREGATPPIAQNNGAILEADNKNGREPSPRKKHGTKQGRNLEPNTER</sequence>
<protein>
    <submittedName>
        <fullName evidence="3">Uncharacterized protein</fullName>
    </submittedName>
</protein>
<evidence type="ECO:0000313" key="4">
    <source>
        <dbReference type="Proteomes" id="UP001430953"/>
    </source>
</evidence>
<dbReference type="EMBL" id="JADYXP020000047">
    <property type="protein sequence ID" value="KAL0098593.1"/>
    <property type="molecule type" value="Genomic_DNA"/>
</dbReference>
<keyword evidence="4" id="KW-1185">Reference proteome</keyword>
<accession>A0AAW2E8S8</accession>
<proteinExistence type="predicted"/>
<dbReference type="EMBL" id="JADYXP020000040">
    <property type="protein sequence ID" value="KAL0098711.1"/>
    <property type="molecule type" value="Genomic_DNA"/>
</dbReference>
<feature type="compositionally biased region" description="Basic and acidic residues" evidence="1">
    <location>
        <begin position="107"/>
        <end position="117"/>
    </location>
</feature>
<name>A0AAW2E8S8_9HYME</name>
<comment type="caution">
    <text evidence="3">The sequence shown here is derived from an EMBL/GenBank/DDBJ whole genome shotgun (WGS) entry which is preliminary data.</text>
</comment>
<evidence type="ECO:0000313" key="3">
    <source>
        <dbReference type="EMBL" id="KAL0098711.1"/>
    </source>
</evidence>
<evidence type="ECO:0000256" key="1">
    <source>
        <dbReference type="SAM" id="MobiDB-lite"/>
    </source>
</evidence>
<feature type="region of interest" description="Disordered" evidence="1">
    <location>
        <begin position="79"/>
        <end position="135"/>
    </location>
</feature>
<gene>
    <name evidence="2" type="ORF">PUN28_020549</name>
    <name evidence="3" type="ORF">PUN28_020667</name>
</gene>
<evidence type="ECO:0000313" key="2">
    <source>
        <dbReference type="EMBL" id="KAL0098593.1"/>
    </source>
</evidence>
<organism evidence="3 4">
    <name type="scientific">Cardiocondyla obscurior</name>
    <dbReference type="NCBI Taxonomy" id="286306"/>
    <lineage>
        <taxon>Eukaryota</taxon>
        <taxon>Metazoa</taxon>
        <taxon>Ecdysozoa</taxon>
        <taxon>Arthropoda</taxon>
        <taxon>Hexapoda</taxon>
        <taxon>Insecta</taxon>
        <taxon>Pterygota</taxon>
        <taxon>Neoptera</taxon>
        <taxon>Endopterygota</taxon>
        <taxon>Hymenoptera</taxon>
        <taxon>Apocrita</taxon>
        <taxon>Aculeata</taxon>
        <taxon>Formicoidea</taxon>
        <taxon>Formicidae</taxon>
        <taxon>Myrmicinae</taxon>
        <taxon>Cardiocondyla</taxon>
    </lineage>
</organism>
<dbReference type="Proteomes" id="UP001430953">
    <property type="component" value="Unassembled WGS sequence"/>
</dbReference>
<reference evidence="3 4" key="1">
    <citation type="submission" date="2023-03" db="EMBL/GenBank/DDBJ databases">
        <title>High recombination rates correlate with genetic variation in Cardiocondyla obscurior ants.</title>
        <authorList>
            <person name="Errbii M."/>
        </authorList>
    </citation>
    <scope>NUCLEOTIDE SEQUENCE [LARGE SCALE GENOMIC DNA]</scope>
    <source>
        <strain evidence="3">Alpha-2009</strain>
        <tissue evidence="3">Whole body</tissue>
    </source>
</reference>